<proteinExistence type="predicted"/>
<dbReference type="EMBL" id="VIEB01000121">
    <property type="protein sequence ID" value="TQE05492.1"/>
    <property type="molecule type" value="Genomic_DNA"/>
</dbReference>
<dbReference type="Proteomes" id="UP000315295">
    <property type="component" value="Unassembled WGS sequence"/>
</dbReference>
<evidence type="ECO:0000313" key="3">
    <source>
        <dbReference type="Proteomes" id="UP000315295"/>
    </source>
</evidence>
<organism evidence="2 3">
    <name type="scientific">Malus baccata</name>
    <name type="common">Siberian crab apple</name>
    <name type="synonym">Pyrus baccata</name>
    <dbReference type="NCBI Taxonomy" id="106549"/>
    <lineage>
        <taxon>Eukaryota</taxon>
        <taxon>Viridiplantae</taxon>
        <taxon>Streptophyta</taxon>
        <taxon>Embryophyta</taxon>
        <taxon>Tracheophyta</taxon>
        <taxon>Spermatophyta</taxon>
        <taxon>Magnoliopsida</taxon>
        <taxon>eudicotyledons</taxon>
        <taxon>Gunneridae</taxon>
        <taxon>Pentapetalae</taxon>
        <taxon>rosids</taxon>
        <taxon>fabids</taxon>
        <taxon>Rosales</taxon>
        <taxon>Rosaceae</taxon>
        <taxon>Amygdaloideae</taxon>
        <taxon>Maleae</taxon>
        <taxon>Malus</taxon>
    </lineage>
</organism>
<name>A0A540N378_MALBA</name>
<gene>
    <name evidence="2" type="ORF">C1H46_008917</name>
</gene>
<evidence type="ECO:0000313" key="2">
    <source>
        <dbReference type="EMBL" id="TQE05492.1"/>
    </source>
</evidence>
<feature type="compositionally biased region" description="Low complexity" evidence="1">
    <location>
        <begin position="41"/>
        <end position="55"/>
    </location>
</feature>
<accession>A0A540N378</accession>
<dbReference type="AlphaFoldDB" id="A0A540N378"/>
<feature type="compositionally biased region" description="Basic and acidic residues" evidence="1">
    <location>
        <begin position="57"/>
        <end position="75"/>
    </location>
</feature>
<reference evidence="2 3" key="1">
    <citation type="journal article" date="2019" name="G3 (Bethesda)">
        <title>Sequencing of a Wild Apple (Malus baccata) Genome Unravels the Differences Between Cultivated and Wild Apple Species Regarding Disease Resistance and Cold Tolerance.</title>
        <authorList>
            <person name="Chen X."/>
        </authorList>
    </citation>
    <scope>NUCLEOTIDE SEQUENCE [LARGE SCALE GENOMIC DNA]</scope>
    <source>
        <strain evidence="3">cv. Shandingzi</strain>
        <tissue evidence="2">Leaves</tissue>
    </source>
</reference>
<protein>
    <submittedName>
        <fullName evidence="2">Uncharacterized protein</fullName>
    </submittedName>
</protein>
<keyword evidence="3" id="KW-1185">Reference proteome</keyword>
<comment type="caution">
    <text evidence="2">The sequence shown here is derived from an EMBL/GenBank/DDBJ whole genome shotgun (WGS) entry which is preliminary data.</text>
</comment>
<feature type="region of interest" description="Disordered" evidence="1">
    <location>
        <begin position="21"/>
        <end position="75"/>
    </location>
</feature>
<sequence>MEELTCDPQVSLQLLMKGDDQRKVKKSYGLGKGQIRDLERTSSSSSHSPSRTSSRLQKLEMKVSSLKSDDVKIRT</sequence>
<evidence type="ECO:0000256" key="1">
    <source>
        <dbReference type="SAM" id="MobiDB-lite"/>
    </source>
</evidence>